<comment type="caution">
    <text evidence="1">The sequence shown here is derived from an EMBL/GenBank/DDBJ whole genome shotgun (WGS) entry which is preliminary data.</text>
</comment>
<dbReference type="InParanoid" id="A0A066VYQ5"/>
<dbReference type="HOGENOM" id="CLU_2293639_0_0_1"/>
<evidence type="ECO:0000313" key="2">
    <source>
        <dbReference type="Proteomes" id="UP000027361"/>
    </source>
</evidence>
<accession>A0A066VYQ5</accession>
<dbReference type="RefSeq" id="XP_013243615.1">
    <property type="nucleotide sequence ID" value="XM_013388161.1"/>
</dbReference>
<reference evidence="1 2" key="1">
    <citation type="submission" date="2014-05" db="EMBL/GenBank/DDBJ databases">
        <title>Draft genome sequence of a rare smut relative, Tilletiaria anomala UBC 951.</title>
        <authorList>
            <consortium name="DOE Joint Genome Institute"/>
            <person name="Toome M."/>
            <person name="Kuo A."/>
            <person name="Henrissat B."/>
            <person name="Lipzen A."/>
            <person name="Tritt A."/>
            <person name="Yoshinaga Y."/>
            <person name="Zane M."/>
            <person name="Barry K."/>
            <person name="Grigoriev I.V."/>
            <person name="Spatafora J.W."/>
            <person name="Aimea M.C."/>
        </authorList>
    </citation>
    <scope>NUCLEOTIDE SEQUENCE [LARGE SCALE GENOMIC DNA]</scope>
    <source>
        <strain evidence="1 2">UBC 951</strain>
    </source>
</reference>
<name>A0A066VYQ5_TILAU</name>
<protein>
    <submittedName>
        <fullName evidence="1">Uncharacterized protein</fullName>
    </submittedName>
</protein>
<dbReference type="Proteomes" id="UP000027361">
    <property type="component" value="Unassembled WGS sequence"/>
</dbReference>
<gene>
    <name evidence="1" type="ORF">K437DRAFT_106318</name>
</gene>
<keyword evidence="2" id="KW-1185">Reference proteome</keyword>
<dbReference type="AlphaFoldDB" id="A0A066VYQ5"/>
<dbReference type="GeneID" id="25261255"/>
<evidence type="ECO:0000313" key="1">
    <source>
        <dbReference type="EMBL" id="KDN46636.1"/>
    </source>
</evidence>
<dbReference type="EMBL" id="JMSN01000034">
    <property type="protein sequence ID" value="KDN46636.1"/>
    <property type="molecule type" value="Genomic_DNA"/>
</dbReference>
<organism evidence="1 2">
    <name type="scientific">Tilletiaria anomala (strain ATCC 24038 / CBS 436.72 / UBC 951)</name>
    <dbReference type="NCBI Taxonomy" id="1037660"/>
    <lineage>
        <taxon>Eukaryota</taxon>
        <taxon>Fungi</taxon>
        <taxon>Dikarya</taxon>
        <taxon>Basidiomycota</taxon>
        <taxon>Ustilaginomycotina</taxon>
        <taxon>Exobasidiomycetes</taxon>
        <taxon>Georgefischeriales</taxon>
        <taxon>Tilletiariaceae</taxon>
        <taxon>Tilletiaria</taxon>
    </lineage>
</organism>
<sequence length="101" mass="11443">MSPNRPRHLPSFSYTCFYAFFRCASNCSAAAAQTHNLAAPTSLPPFRIFAAHSLTVFRLHTGTHAHHFSCRFVQYVIRHGFFVAKGHDQSLPSWPIQRHCA</sequence>
<proteinExistence type="predicted"/>